<dbReference type="AlphaFoldDB" id="A0A9P0QPV9"/>
<evidence type="ECO:0000256" key="2">
    <source>
        <dbReference type="ARBA" id="ARBA00022723"/>
    </source>
</evidence>
<feature type="transmembrane region" description="Helical" evidence="9">
    <location>
        <begin position="1108"/>
        <end position="1126"/>
    </location>
</feature>
<dbReference type="GO" id="GO:0000981">
    <property type="term" value="F:DNA-binding transcription factor activity, RNA polymerase II-specific"/>
    <property type="evidence" value="ECO:0007669"/>
    <property type="project" value="InterPro"/>
</dbReference>
<keyword evidence="3" id="KW-0677">Repeat</keyword>
<dbReference type="GO" id="GO:0000785">
    <property type="term" value="C:chromatin"/>
    <property type="evidence" value="ECO:0007669"/>
    <property type="project" value="TreeGrafter"/>
</dbReference>
<feature type="domain" description="C2H2-type" evidence="10">
    <location>
        <begin position="55"/>
        <end position="82"/>
    </location>
</feature>
<organism evidence="11 12">
    <name type="scientific">[Candida] railenensis</name>
    <dbReference type="NCBI Taxonomy" id="45579"/>
    <lineage>
        <taxon>Eukaryota</taxon>
        <taxon>Fungi</taxon>
        <taxon>Dikarya</taxon>
        <taxon>Ascomycota</taxon>
        <taxon>Saccharomycotina</taxon>
        <taxon>Pichiomycetes</taxon>
        <taxon>Debaryomycetaceae</taxon>
        <taxon>Kurtzmaniella</taxon>
    </lineage>
</organism>
<evidence type="ECO:0000256" key="3">
    <source>
        <dbReference type="ARBA" id="ARBA00022737"/>
    </source>
</evidence>
<evidence type="ECO:0000256" key="4">
    <source>
        <dbReference type="ARBA" id="ARBA00022771"/>
    </source>
</evidence>
<feature type="region of interest" description="Disordered" evidence="8">
    <location>
        <begin position="147"/>
        <end position="262"/>
    </location>
</feature>
<reference evidence="11" key="1">
    <citation type="submission" date="2022-03" db="EMBL/GenBank/DDBJ databases">
        <authorList>
            <person name="Legras J.-L."/>
            <person name="Devillers H."/>
            <person name="Grondin C."/>
        </authorList>
    </citation>
    <scope>NUCLEOTIDE SEQUENCE</scope>
    <source>
        <strain evidence="11">CLIB 1423</strain>
    </source>
</reference>
<keyword evidence="12" id="KW-1185">Reference proteome</keyword>
<dbReference type="InterPro" id="IPR051059">
    <property type="entry name" value="VerF-like"/>
</dbReference>
<comment type="subcellular location">
    <subcellularLocation>
        <location evidence="1">Nucleus</location>
    </subcellularLocation>
</comment>
<dbReference type="InterPro" id="IPR036236">
    <property type="entry name" value="Znf_C2H2_sf"/>
</dbReference>
<keyword evidence="6" id="KW-0539">Nucleus</keyword>
<evidence type="ECO:0000256" key="6">
    <source>
        <dbReference type="ARBA" id="ARBA00023242"/>
    </source>
</evidence>
<feature type="compositionally biased region" description="Low complexity" evidence="8">
    <location>
        <begin position="499"/>
        <end position="510"/>
    </location>
</feature>
<dbReference type="Gene3D" id="3.30.160.60">
    <property type="entry name" value="Classic Zinc Finger"/>
    <property type="match status" value="2"/>
</dbReference>
<dbReference type="OrthoDB" id="6077919at2759"/>
<evidence type="ECO:0000256" key="9">
    <source>
        <dbReference type="SAM" id="Phobius"/>
    </source>
</evidence>
<dbReference type="SMART" id="SM00355">
    <property type="entry name" value="ZnF_C2H2"/>
    <property type="match status" value="2"/>
</dbReference>
<dbReference type="FunFam" id="3.30.160.60:FF:000065">
    <property type="entry name" value="B-cell CLL/lymphoma 6, member B"/>
    <property type="match status" value="1"/>
</dbReference>
<keyword evidence="9" id="KW-1133">Transmembrane helix</keyword>
<sequence length="1241" mass="138978">MDKDTPTSSMSTPNDALTPPQMTSAETPSSVSTTIALMPIPKKSQQIKTAKPRPHICTVCTRAFARLEHLKRHERSHTNEKPYQCAACGRCFARRDLVLRHQQKLHASLPLHRGKDAENEHIIILNNNTSANAPLPIRNDFHQQMDSLPNLHHHHSHSHQLYSPPKSDHLNANIGSNNPELSNAATNSIPSPLPTSSSHNTPPVADSPRKMQLQKQQQQNQQHLVMNSYPMHLPSSQQAPNAGTPLSNNNDNSNNSSVGDFVPALPLHYHQHLNRQFRHNSYSASSGSSYTNMKEALNIQQNSIPIPEIQGQVEFATPQFTATELTAKALPSMLDLANFGNVDWNNIDALDLNVPFKMNSFVNLANSVSTPLELPTTTATATDAAKPTILMQKPNNANGESSNPYFVHSFSNPNHPHHMKGTTPLDLNMQPPNDISVMNQVLENQALPKTFFSANPQARKRANFSIVEEDDQPQSRSQSQPHILSHMQQEQQQLHDSRSSASSVGSGSIGTTAKRFKSDSTATTSIENRFNKNNITHMNNEVSEDWLNDIINTPYESIFPTATHHIGFTQSPNDSHSPNSVDEIPGLFRKRQIDLFNQRQPHQIQSTPGQVHLMRNTTVPTANSTSDIFLSTTSNIPGAGSSFINEELRSKILFVASLSNLQFPPLEDLNMYMKIYEEEFNKYFPFIHIPSLKKSITRSGVDESESSLDNIPLILSMASIGALYSFHDSNALSLFNLSKLLIHKFFERETRIKNNSEVGGERSFKDLPIAAFQCLVLQIFISLFLNEGNTVEVSGIQIRSMSGLIGSNGFNRALEEVSDAPQEVSSLFGNTPNSKNLNQDDTGKNSSTFDYFILAQSRIRTLHTFYMLEVFRAVIIGQGPIPITGEMLTNGTFCNDNTLWKIQDEEEWNARGALAAFESKSIVSLSNSTSMDEVLKGLHNHYSEDTLSMRTALTVIMYIHEKIHNEYNKVGNGNTSQDHLTWRINNRPNLNSLIKSWESLYIKSGGILVVNSLNQHILSKKDEIKLILPIYYLSKIRLCTNLSPLMQTVWRKDWVEMNSIIDKCFIDLSTCDFEALKEATTYSVEIISLWTHNISIANDPSKTSIRTPVFFVSCLFAGILIISSYLEKISKRECYHYLTTNERVLWLKCESTMKEAERIMSNNGNLPKIIESEEAKKIMETPSSDDNSDAKMKIITEVLQKAHLCASTLTLGIRMLSDAPIWPIAMGLAEALKKRRDHISK</sequence>
<evidence type="ECO:0000256" key="1">
    <source>
        <dbReference type="ARBA" id="ARBA00004123"/>
    </source>
</evidence>
<protein>
    <submittedName>
        <fullName evidence="11">Probable transcription factor Tda9p</fullName>
    </submittedName>
</protein>
<keyword evidence="2" id="KW-0479">Metal-binding</keyword>
<evidence type="ECO:0000256" key="8">
    <source>
        <dbReference type="SAM" id="MobiDB-lite"/>
    </source>
</evidence>
<dbReference type="InterPro" id="IPR013087">
    <property type="entry name" value="Znf_C2H2_type"/>
</dbReference>
<name>A0A9P0QPV9_9ASCO</name>
<keyword evidence="9" id="KW-0472">Membrane</keyword>
<feature type="region of interest" description="Disordered" evidence="8">
    <location>
        <begin position="1"/>
        <end position="31"/>
    </location>
</feature>
<gene>
    <name evidence="11" type="ORF">CLIB1423_07S06172</name>
</gene>
<evidence type="ECO:0000256" key="7">
    <source>
        <dbReference type="PROSITE-ProRule" id="PRU00042"/>
    </source>
</evidence>
<evidence type="ECO:0000313" key="12">
    <source>
        <dbReference type="Proteomes" id="UP000837801"/>
    </source>
</evidence>
<feature type="compositionally biased region" description="Polar residues" evidence="8">
    <location>
        <begin position="173"/>
        <end position="201"/>
    </location>
</feature>
<dbReference type="GO" id="GO:0005634">
    <property type="term" value="C:nucleus"/>
    <property type="evidence" value="ECO:0007669"/>
    <property type="project" value="UniProtKB-SubCell"/>
</dbReference>
<keyword evidence="9" id="KW-0812">Transmembrane</keyword>
<dbReference type="PANTHER" id="PTHR40626">
    <property type="entry name" value="MIP31509P"/>
    <property type="match status" value="1"/>
</dbReference>
<dbReference type="Proteomes" id="UP000837801">
    <property type="component" value="Unassembled WGS sequence"/>
</dbReference>
<feature type="compositionally biased region" description="Low complexity" evidence="8">
    <location>
        <begin position="247"/>
        <end position="257"/>
    </location>
</feature>
<proteinExistence type="predicted"/>
<feature type="compositionally biased region" description="Polar residues" evidence="8">
    <location>
        <begin position="234"/>
        <end position="246"/>
    </location>
</feature>
<dbReference type="Pfam" id="PF00096">
    <property type="entry name" value="zf-C2H2"/>
    <property type="match status" value="2"/>
</dbReference>
<dbReference type="CDD" id="cd12148">
    <property type="entry name" value="fungal_TF_MHR"/>
    <property type="match status" value="1"/>
</dbReference>
<comment type="caution">
    <text evidence="11">The sequence shown here is derived from an EMBL/GenBank/DDBJ whole genome shotgun (WGS) entry which is preliminary data.</text>
</comment>
<dbReference type="PROSITE" id="PS50157">
    <property type="entry name" value="ZINC_FINGER_C2H2_2"/>
    <property type="match status" value="2"/>
</dbReference>
<dbReference type="PROSITE" id="PS00028">
    <property type="entry name" value="ZINC_FINGER_C2H2_1"/>
    <property type="match status" value="2"/>
</dbReference>
<feature type="region of interest" description="Disordered" evidence="8">
    <location>
        <begin position="466"/>
        <end position="522"/>
    </location>
</feature>
<dbReference type="FunFam" id="3.30.160.60:FF:002058">
    <property type="entry name" value="YML081W-like protein"/>
    <property type="match status" value="1"/>
</dbReference>
<dbReference type="EMBL" id="CAKXYY010000007">
    <property type="protein sequence ID" value="CAH2352726.1"/>
    <property type="molecule type" value="Genomic_DNA"/>
</dbReference>
<feature type="domain" description="C2H2-type" evidence="10">
    <location>
        <begin position="83"/>
        <end position="117"/>
    </location>
</feature>
<dbReference type="GO" id="GO:0008270">
    <property type="term" value="F:zinc ion binding"/>
    <property type="evidence" value="ECO:0007669"/>
    <property type="project" value="UniProtKB-KW"/>
</dbReference>
<evidence type="ECO:0000313" key="11">
    <source>
        <dbReference type="EMBL" id="CAH2352726.1"/>
    </source>
</evidence>
<dbReference type="PANTHER" id="PTHR40626:SF13">
    <property type="entry name" value="RESPIRATION FACTOR 2-RELATED"/>
    <property type="match status" value="1"/>
</dbReference>
<feature type="compositionally biased region" description="Low complexity" evidence="8">
    <location>
        <begin position="213"/>
        <end position="222"/>
    </location>
</feature>
<evidence type="ECO:0000259" key="10">
    <source>
        <dbReference type="PROSITE" id="PS50157"/>
    </source>
</evidence>
<dbReference type="SUPFAM" id="SSF57667">
    <property type="entry name" value="beta-beta-alpha zinc fingers"/>
    <property type="match status" value="1"/>
</dbReference>
<evidence type="ECO:0000256" key="5">
    <source>
        <dbReference type="ARBA" id="ARBA00022833"/>
    </source>
</evidence>
<dbReference type="GO" id="GO:0000978">
    <property type="term" value="F:RNA polymerase II cis-regulatory region sequence-specific DNA binding"/>
    <property type="evidence" value="ECO:0007669"/>
    <property type="project" value="InterPro"/>
</dbReference>
<keyword evidence="5" id="KW-0862">Zinc</keyword>
<accession>A0A9P0QPV9</accession>
<keyword evidence="4 7" id="KW-0863">Zinc-finger</keyword>